<sequence length="1143" mass="130325">MATMMNILKYWRNSLADADWLDPNFNKMKPSGFLIEYDAIEKGVVSSDTVQQFISKCKDKDKKKIFDVVVCPAVTYVKKEHGSTINYRLPEAIAPLWIPALLDVSGTLKPHPRYTPWICRDYLEPSETEVLPMGNVDQVDEYLSTRSVNRESWADYLNFSLELFNNVTGSLLSEWTHEQYRLSDESYLFINDLVTGTSRAIQDLYGNIEIDQVQSPLQLTFASIESQPPLPALKEIDSEKLSIGHYGQMSNQFYLSNSQRQAMHHATLLNDGDLIAVNGPPGTGKTTLLQSVVATSVVHHAIHKMEPPVIVVTSTNNNAVTNVIGSFGKVNEVGENPLSGRWIPDITSYGSYLRSSFKDEHEDEDWLTVMTGQGGFRGYFEHIETTEFLAQASQYYLEKCSQYFAADIVTVDDAIDLLHGSLVKVSQEIQDIVNTHVKYQELEVSIKAKYPEGIQNVIQERTEHVNRAIEELAELEKTRVEWKKFLLEEPWWIPLLLKIPVVKNIAIRKKQLRNLLFCSLNQLPDMPQEEQIDMWFADSRNRLRGKREQAEAQLSEVKKEYEEYVTAQNKWEEVASTLSIQGEETYLEYLDRTSRYEAFKLAVHYWEGQWLLETERMLSDPSYNRKNGKKGRALLWRRLAKLTPCFVTTLYMLPTFFSAYQARLHPMYEYIDMLIIDEAGQVVPEVAGASFALAKKAIIVGDTLQIQPVWSIPITVDMGNLQRYGLQTDPDAYDELRITGIPASCGSVMEIARRHTKYTISESDGGFLLTEHRRCVPEIIAYCNELAYHGKLEPKRKSIKDYLLPHMGYAHIPGTSRKRGGSLENKLEAEVIVSWIDRNKDKLLEYYSSEGLTRIEDIVAIVTPFSSQKWLLLNKLKRAGLKGVKAGTVHTLQGDERPIVLFSPVYDSNHSSGYFFDQGVSMLNVAVSRARDSFLVFGDMRVFSPASPTPSGLLAKYLFAKEENEIKNIDLGDYFNTRYGAPVEHIHELEAHQQLLRDCIQSANQEVHIVSPYLSSVAIEADQLQPLFDEAVQRGITVSVYTNEALNYNKSELKYTYVKAKQILQEHGVQLHLTDRVHSKALWVDTNVLIEGSFNWLSARRNPSHQWCYYETSLVYRGPDVGAMIGKIREDLDKRKLVQRISG</sequence>
<organism evidence="10 11">
    <name type="scientific">Paenibacillus woosongensis</name>
    <dbReference type="NCBI Taxonomy" id="307580"/>
    <lineage>
        <taxon>Bacteria</taxon>
        <taxon>Bacillati</taxon>
        <taxon>Bacillota</taxon>
        <taxon>Bacilli</taxon>
        <taxon>Bacillales</taxon>
        <taxon>Paenibacillaceae</taxon>
        <taxon>Paenibacillus</taxon>
    </lineage>
</organism>
<protein>
    <recommendedName>
        <fullName evidence="12">PLD phosphodiesterase domain-containing protein</fullName>
    </recommendedName>
</protein>
<dbReference type="InterPro" id="IPR041679">
    <property type="entry name" value="DNA2/NAM7-like_C"/>
</dbReference>
<dbReference type="GO" id="GO:0016787">
    <property type="term" value="F:hydrolase activity"/>
    <property type="evidence" value="ECO:0007669"/>
    <property type="project" value="UniProtKB-KW"/>
</dbReference>
<comment type="caution">
    <text evidence="10">The sequence shown here is derived from an EMBL/GenBank/DDBJ whole genome shotgun (WGS) entry which is preliminary data.</text>
</comment>
<evidence type="ECO:0000259" key="8">
    <source>
        <dbReference type="Pfam" id="PF13087"/>
    </source>
</evidence>
<evidence type="ECO:0000259" key="9">
    <source>
        <dbReference type="Pfam" id="PF13091"/>
    </source>
</evidence>
<dbReference type="InterPro" id="IPR016834">
    <property type="entry name" value="UCP026306"/>
</dbReference>
<accession>A0A7X2Z3N0</accession>
<dbReference type="GO" id="GO:0043139">
    <property type="term" value="F:5'-3' DNA helicase activity"/>
    <property type="evidence" value="ECO:0007669"/>
    <property type="project" value="TreeGrafter"/>
</dbReference>
<keyword evidence="2" id="KW-0547">Nucleotide-binding</keyword>
<name>A0A7X2Z3N0_9BACL</name>
<evidence type="ECO:0000313" key="10">
    <source>
        <dbReference type="EMBL" id="MUG46968.1"/>
    </source>
</evidence>
<dbReference type="AlphaFoldDB" id="A0A7X2Z3N0"/>
<dbReference type="SUPFAM" id="SSF56024">
    <property type="entry name" value="Phospholipase D/nuclease"/>
    <property type="match status" value="1"/>
</dbReference>
<dbReference type="EMBL" id="WNZW01000009">
    <property type="protein sequence ID" value="MUG46968.1"/>
    <property type="molecule type" value="Genomic_DNA"/>
</dbReference>
<evidence type="ECO:0000256" key="1">
    <source>
        <dbReference type="ARBA" id="ARBA00007913"/>
    </source>
</evidence>
<dbReference type="InterPro" id="IPR041677">
    <property type="entry name" value="DNA2/NAM7_AAA_11"/>
</dbReference>
<keyword evidence="4" id="KW-0347">Helicase</keyword>
<reference evidence="10 11" key="1">
    <citation type="submission" date="2019-11" db="EMBL/GenBank/DDBJ databases">
        <title>Draft genome sequences of five Paenibacillus species of dairy origin.</title>
        <authorList>
            <person name="Olajide A.M."/>
            <person name="Chen S."/>
            <person name="Lapointe G."/>
        </authorList>
    </citation>
    <scope>NUCLEOTIDE SEQUENCE [LARGE SCALE GENOMIC DNA]</scope>
    <source>
        <strain evidence="10 11">12CR55</strain>
    </source>
</reference>
<evidence type="ECO:0000256" key="2">
    <source>
        <dbReference type="ARBA" id="ARBA00022741"/>
    </source>
</evidence>
<comment type="similarity">
    <text evidence="1">Belongs to the DNA2/NAM7 helicase family.</text>
</comment>
<dbReference type="SUPFAM" id="SSF52540">
    <property type="entry name" value="P-loop containing nucleoside triphosphate hydrolases"/>
    <property type="match status" value="1"/>
</dbReference>
<dbReference type="InterPro" id="IPR025202">
    <property type="entry name" value="PLD-like_dom"/>
</dbReference>
<evidence type="ECO:0000256" key="4">
    <source>
        <dbReference type="ARBA" id="ARBA00022806"/>
    </source>
</evidence>
<evidence type="ECO:0000256" key="3">
    <source>
        <dbReference type="ARBA" id="ARBA00022801"/>
    </source>
</evidence>
<keyword evidence="6" id="KW-0175">Coiled coil</keyword>
<dbReference type="Gene3D" id="3.30.870.10">
    <property type="entry name" value="Endonuclease Chain A"/>
    <property type="match status" value="1"/>
</dbReference>
<dbReference type="PIRSF" id="PIRSF026306">
    <property type="entry name" value="UCP026306"/>
    <property type="match status" value="1"/>
</dbReference>
<feature type="domain" description="DNA2/NAM7 helicase helicase" evidence="7">
    <location>
        <begin position="255"/>
        <end position="327"/>
    </location>
</feature>
<dbReference type="Gene3D" id="3.40.50.300">
    <property type="entry name" value="P-loop containing nucleotide triphosphate hydrolases"/>
    <property type="match status" value="2"/>
</dbReference>
<keyword evidence="5" id="KW-0067">ATP-binding</keyword>
<dbReference type="InterPro" id="IPR047187">
    <property type="entry name" value="SF1_C_Upf1"/>
</dbReference>
<dbReference type="GO" id="GO:0005524">
    <property type="term" value="F:ATP binding"/>
    <property type="evidence" value="ECO:0007669"/>
    <property type="project" value="UniProtKB-KW"/>
</dbReference>
<gene>
    <name evidence="10" type="ORF">GNP95_18500</name>
</gene>
<dbReference type="CDD" id="cd18808">
    <property type="entry name" value="SF1_C_Upf1"/>
    <property type="match status" value="1"/>
</dbReference>
<dbReference type="InterPro" id="IPR027417">
    <property type="entry name" value="P-loop_NTPase"/>
</dbReference>
<feature type="domain" description="Phospholipase D-like" evidence="9">
    <location>
        <begin position="996"/>
        <end position="1096"/>
    </location>
</feature>
<keyword evidence="3" id="KW-0378">Hydrolase</keyword>
<evidence type="ECO:0000259" key="7">
    <source>
        <dbReference type="Pfam" id="PF13086"/>
    </source>
</evidence>
<dbReference type="PANTHER" id="PTHR43788">
    <property type="entry name" value="DNA2/NAM7 HELICASE FAMILY MEMBER"/>
    <property type="match status" value="1"/>
</dbReference>
<feature type="coiled-coil region" evidence="6">
    <location>
        <begin position="540"/>
        <end position="567"/>
    </location>
</feature>
<evidence type="ECO:0000256" key="5">
    <source>
        <dbReference type="ARBA" id="ARBA00022840"/>
    </source>
</evidence>
<proteinExistence type="inferred from homology"/>
<dbReference type="Pfam" id="PF13091">
    <property type="entry name" value="PLDc_2"/>
    <property type="match status" value="1"/>
</dbReference>
<dbReference type="Pfam" id="PF13087">
    <property type="entry name" value="AAA_12"/>
    <property type="match status" value="1"/>
</dbReference>
<feature type="domain" description="DNA2/NAM7 helicase-like C-terminal" evidence="8">
    <location>
        <begin position="767"/>
        <end position="940"/>
    </location>
</feature>
<dbReference type="Pfam" id="PF13086">
    <property type="entry name" value="AAA_11"/>
    <property type="match status" value="1"/>
</dbReference>
<dbReference type="InterPro" id="IPR050534">
    <property type="entry name" value="Coronavir_polyprotein_1ab"/>
</dbReference>
<dbReference type="PANTHER" id="PTHR43788:SF8">
    <property type="entry name" value="DNA-BINDING PROTEIN SMUBP-2"/>
    <property type="match status" value="1"/>
</dbReference>
<dbReference type="OrthoDB" id="9757917at2"/>
<dbReference type="Proteomes" id="UP000447876">
    <property type="component" value="Unassembled WGS sequence"/>
</dbReference>
<evidence type="ECO:0000256" key="6">
    <source>
        <dbReference type="SAM" id="Coils"/>
    </source>
</evidence>
<evidence type="ECO:0008006" key="12">
    <source>
        <dbReference type="Google" id="ProtNLM"/>
    </source>
</evidence>
<evidence type="ECO:0000313" key="11">
    <source>
        <dbReference type="Proteomes" id="UP000447876"/>
    </source>
</evidence>